<organism evidence="2 3">
    <name type="scientific">Sorghum bicolor</name>
    <name type="common">Sorghum</name>
    <name type="synonym">Sorghum vulgare</name>
    <dbReference type="NCBI Taxonomy" id="4558"/>
    <lineage>
        <taxon>Eukaryota</taxon>
        <taxon>Viridiplantae</taxon>
        <taxon>Streptophyta</taxon>
        <taxon>Embryophyta</taxon>
        <taxon>Tracheophyta</taxon>
        <taxon>Spermatophyta</taxon>
        <taxon>Magnoliopsida</taxon>
        <taxon>Liliopsida</taxon>
        <taxon>Poales</taxon>
        <taxon>Poaceae</taxon>
        <taxon>PACMAD clade</taxon>
        <taxon>Panicoideae</taxon>
        <taxon>Andropogonodae</taxon>
        <taxon>Andropogoneae</taxon>
        <taxon>Sorghinae</taxon>
        <taxon>Sorghum</taxon>
    </lineage>
</organism>
<sequence length="89" mass="9852">MDLLSVEVRRRRRRRRRRTILSAGSGVRLPGLQEAGIRFRAGNCRPDRGAPIQRQRPAPRTATGLPCHYQTTALALPGQAPTTVRPSGN</sequence>
<accession>A0A921V1J7</accession>
<evidence type="ECO:0000256" key="1">
    <source>
        <dbReference type="SAM" id="MobiDB-lite"/>
    </source>
</evidence>
<dbReference type="AlphaFoldDB" id="A0A921V1J7"/>
<dbReference type="Proteomes" id="UP000807115">
    <property type="component" value="Chromosome 1"/>
</dbReference>
<proteinExistence type="predicted"/>
<comment type="caution">
    <text evidence="2">The sequence shown here is derived from an EMBL/GenBank/DDBJ whole genome shotgun (WGS) entry which is preliminary data.</text>
</comment>
<protein>
    <submittedName>
        <fullName evidence="2">Uncharacterized protein</fullName>
    </submittedName>
</protein>
<evidence type="ECO:0000313" key="3">
    <source>
        <dbReference type="Proteomes" id="UP000807115"/>
    </source>
</evidence>
<name>A0A921V1J7_SORBI</name>
<reference evidence="2" key="1">
    <citation type="journal article" date="2019" name="BMC Genomics">
        <title>A new reference genome for Sorghum bicolor reveals high levels of sequence similarity between sweet and grain genotypes: implications for the genetics of sugar metabolism.</title>
        <authorList>
            <person name="Cooper E.A."/>
            <person name="Brenton Z.W."/>
            <person name="Flinn B.S."/>
            <person name="Jenkins J."/>
            <person name="Shu S."/>
            <person name="Flowers D."/>
            <person name="Luo F."/>
            <person name="Wang Y."/>
            <person name="Xia P."/>
            <person name="Barry K."/>
            <person name="Daum C."/>
            <person name="Lipzen A."/>
            <person name="Yoshinaga Y."/>
            <person name="Schmutz J."/>
            <person name="Saski C."/>
            <person name="Vermerris W."/>
            <person name="Kresovich S."/>
        </authorList>
    </citation>
    <scope>NUCLEOTIDE SEQUENCE</scope>
</reference>
<feature type="region of interest" description="Disordered" evidence="1">
    <location>
        <begin position="45"/>
        <end position="64"/>
    </location>
</feature>
<gene>
    <name evidence="2" type="ORF">BDA96_01G520600</name>
</gene>
<reference evidence="2" key="2">
    <citation type="submission" date="2020-10" db="EMBL/GenBank/DDBJ databases">
        <authorList>
            <person name="Cooper E.A."/>
            <person name="Brenton Z.W."/>
            <person name="Flinn B.S."/>
            <person name="Jenkins J."/>
            <person name="Shu S."/>
            <person name="Flowers D."/>
            <person name="Luo F."/>
            <person name="Wang Y."/>
            <person name="Xia P."/>
            <person name="Barry K."/>
            <person name="Daum C."/>
            <person name="Lipzen A."/>
            <person name="Yoshinaga Y."/>
            <person name="Schmutz J."/>
            <person name="Saski C."/>
            <person name="Vermerris W."/>
            <person name="Kresovich S."/>
        </authorList>
    </citation>
    <scope>NUCLEOTIDE SEQUENCE</scope>
</reference>
<evidence type="ECO:0000313" key="2">
    <source>
        <dbReference type="EMBL" id="KAG0552594.1"/>
    </source>
</evidence>
<dbReference type="EMBL" id="CM027680">
    <property type="protein sequence ID" value="KAG0552594.1"/>
    <property type="molecule type" value="Genomic_DNA"/>
</dbReference>